<name>A0A6A3PUB7_9STRA</name>
<organism evidence="2 3">
    <name type="scientific">Phytophthora fragariae</name>
    <dbReference type="NCBI Taxonomy" id="53985"/>
    <lineage>
        <taxon>Eukaryota</taxon>
        <taxon>Sar</taxon>
        <taxon>Stramenopiles</taxon>
        <taxon>Oomycota</taxon>
        <taxon>Peronosporomycetes</taxon>
        <taxon>Peronosporales</taxon>
        <taxon>Peronosporaceae</taxon>
        <taxon>Phytophthora</taxon>
    </lineage>
</organism>
<feature type="region of interest" description="Disordered" evidence="1">
    <location>
        <begin position="575"/>
        <end position="610"/>
    </location>
</feature>
<feature type="compositionally biased region" description="Polar residues" evidence="1">
    <location>
        <begin position="454"/>
        <end position="465"/>
    </location>
</feature>
<feature type="compositionally biased region" description="Polar residues" evidence="1">
    <location>
        <begin position="501"/>
        <end position="523"/>
    </location>
</feature>
<dbReference type="Proteomes" id="UP000441208">
    <property type="component" value="Unassembled WGS sequence"/>
</dbReference>
<evidence type="ECO:0000313" key="3">
    <source>
        <dbReference type="Proteomes" id="UP000441208"/>
    </source>
</evidence>
<comment type="caution">
    <text evidence="2">The sequence shown here is derived from an EMBL/GenBank/DDBJ whole genome shotgun (WGS) entry which is preliminary data.</text>
</comment>
<feature type="region of interest" description="Disordered" evidence="1">
    <location>
        <begin position="454"/>
        <end position="553"/>
    </location>
</feature>
<reference evidence="2 3" key="1">
    <citation type="submission" date="2018-08" db="EMBL/GenBank/DDBJ databases">
        <title>Genomic investigation of the strawberry pathogen Phytophthora fragariae indicates pathogenicity is determined by transcriptional variation in three key races.</title>
        <authorList>
            <person name="Adams T.M."/>
            <person name="Armitage A.D."/>
            <person name="Sobczyk M.K."/>
            <person name="Bates H.J."/>
            <person name="Dunwell J.M."/>
            <person name="Nellist C.F."/>
            <person name="Harrison R.J."/>
        </authorList>
    </citation>
    <scope>NUCLEOTIDE SEQUENCE [LARGE SCALE GENOMIC DNA]</scope>
    <source>
        <strain evidence="2 3">NOV-71</strain>
    </source>
</reference>
<accession>A0A6A3PUB7</accession>
<gene>
    <name evidence="2" type="ORF">PF007_g30615</name>
</gene>
<dbReference type="AlphaFoldDB" id="A0A6A3PUB7"/>
<feature type="compositionally biased region" description="Acidic residues" evidence="1">
    <location>
        <begin position="577"/>
        <end position="591"/>
    </location>
</feature>
<feature type="compositionally biased region" description="Basic and acidic residues" evidence="1">
    <location>
        <begin position="466"/>
        <end position="478"/>
    </location>
</feature>
<sequence length="647" mass="71311">MGKPLATDVQVVTSGDDGMEVRKGAASATATWGDKVRATTPPPENITAEMARTAHMLEGVWNPLHIKQLTNTLLTDWNSPENEQWTQNEIAMRLEAQAPAQACCDESIRCGTERENEIMAAYLGGRLDLPHPPNFLKEILIGEHRAMVEDMHEAYHNAVLTAVVPTTVKLTRTAAHAVIFKELFMANTDKRTGHDMMRAFQRDVKRMTHDGIQTLQVVFYSRTAANRWEAKALRLQKAVIVLKDTQHPIGQEGTGLYTAAQLEIQYAVRVYGGDCLGLTALARAFASFTDAKVLDVEYARETRTNIYDNRYRTIRFAQQDCPAALRGVSMIRLNETDITLHHFQQHLRRPCSRCLSPRHGTMRCTLAGGKVKVMRANATRVMAGKVEMKTPPPSMDFQVNSLQALVDLLSKQQMEQQPQNKLLAVAEIEFGTEARVEKESDHTSSADLAANLSRQKGTSHGNSMHQDAEGFYTKESKKSKVAKGKAAMPNVEDSLADEADTNGTVDVTVPNSTASLNPVSTPTEAKAKVTKSKPVPNHRTESKGKRQNGKMNRNPAKRFEQFQRHEALGQFGVLADTDSDEGDSDDMDVDDEAARYESPTSRIGQDDAPYAFPATQDASMVVEVGQTAAPAHAVDAPMTTVEPMEGV</sequence>
<proteinExistence type="predicted"/>
<dbReference type="EMBL" id="QXFZ01005638">
    <property type="protein sequence ID" value="KAE9060421.1"/>
    <property type="molecule type" value="Genomic_DNA"/>
</dbReference>
<evidence type="ECO:0000256" key="1">
    <source>
        <dbReference type="SAM" id="MobiDB-lite"/>
    </source>
</evidence>
<protein>
    <submittedName>
        <fullName evidence="2">Uncharacterized protein</fullName>
    </submittedName>
</protein>
<feature type="non-terminal residue" evidence="2">
    <location>
        <position position="647"/>
    </location>
</feature>
<evidence type="ECO:0000313" key="2">
    <source>
        <dbReference type="EMBL" id="KAE9060421.1"/>
    </source>
</evidence>